<evidence type="ECO:0000259" key="10">
    <source>
        <dbReference type="Pfam" id="PF16507"/>
    </source>
</evidence>
<dbReference type="InterPro" id="IPR055455">
    <property type="entry name" value="HEAT_PSME4"/>
</dbReference>
<dbReference type="InterPro" id="IPR021843">
    <property type="entry name" value="PSME4_C"/>
</dbReference>
<evidence type="ECO:0000313" key="13">
    <source>
        <dbReference type="Proteomes" id="UP000183567"/>
    </source>
</evidence>
<reference evidence="12 13" key="1">
    <citation type="submission" date="2016-03" db="EMBL/GenBank/DDBJ databases">
        <title>Comparative genomics of the ectomycorrhizal sister species Rhizopogon vinicolor and Rhizopogon vesiculosus (Basidiomycota: Boletales) reveals a divergence of the mating type B locus.</title>
        <authorList>
            <person name="Mujic A.B."/>
            <person name="Kuo A."/>
            <person name="Tritt A."/>
            <person name="Lipzen A."/>
            <person name="Chen C."/>
            <person name="Johnson J."/>
            <person name="Sharma A."/>
            <person name="Barry K."/>
            <person name="Grigoriev I.V."/>
            <person name="Spatafora J.W."/>
        </authorList>
    </citation>
    <scope>NUCLEOTIDE SEQUENCE [LARGE SCALE GENOMIC DNA]</scope>
    <source>
        <strain evidence="12 13">AM-OR11-056</strain>
    </source>
</reference>
<evidence type="ECO:0008006" key="14">
    <source>
        <dbReference type="Google" id="ProtNLM"/>
    </source>
</evidence>
<keyword evidence="8" id="KW-0539">Nucleus</keyword>
<comment type="caution">
    <text evidence="12">The sequence shown here is derived from an EMBL/GenBank/DDBJ whole genome shotgun (WGS) entry which is preliminary data.</text>
</comment>
<feature type="domain" description="Proteasome activator Blm10 middle HEAT repeats region" evidence="10">
    <location>
        <begin position="426"/>
        <end position="963"/>
    </location>
</feature>
<dbReference type="GO" id="GO:0006281">
    <property type="term" value="P:DNA repair"/>
    <property type="evidence" value="ECO:0007669"/>
    <property type="project" value="UniProtKB-KW"/>
</dbReference>
<evidence type="ECO:0000256" key="3">
    <source>
        <dbReference type="ARBA" id="ARBA00005739"/>
    </source>
</evidence>
<comment type="subcellular location">
    <subcellularLocation>
        <location evidence="2">Cytoplasm</location>
    </subcellularLocation>
    <subcellularLocation>
        <location evidence="1">Nucleus speckle</location>
    </subcellularLocation>
</comment>
<dbReference type="Pfam" id="PF16507">
    <property type="entry name" value="HEAT_PSME4_mid"/>
    <property type="match status" value="1"/>
</dbReference>
<keyword evidence="6" id="KW-0227">DNA damage</keyword>
<dbReference type="PANTHER" id="PTHR32170:SF3">
    <property type="entry name" value="PROTEASOME ACTIVATOR COMPLEX SUBUNIT 4"/>
    <property type="match status" value="1"/>
</dbReference>
<dbReference type="Gene3D" id="1.25.10.10">
    <property type="entry name" value="Leucine-rich Repeat Variant"/>
    <property type="match status" value="1"/>
</dbReference>
<accession>A0A1J8QAY0</accession>
<evidence type="ECO:0000259" key="11">
    <source>
        <dbReference type="Pfam" id="PF23096"/>
    </source>
</evidence>
<dbReference type="EMBL" id="LVVM01001315">
    <property type="protein sequence ID" value="OJA18822.1"/>
    <property type="molecule type" value="Genomic_DNA"/>
</dbReference>
<dbReference type="InterPro" id="IPR016024">
    <property type="entry name" value="ARM-type_fold"/>
</dbReference>
<keyword evidence="7" id="KW-0234">DNA repair</keyword>
<dbReference type="InterPro" id="IPR035309">
    <property type="entry name" value="PSME4"/>
</dbReference>
<sequence>MTIIPDMSGLALDDPGMCQVEIPDDINYATDQYTQKLKLYAKSIPYAIESNARMQDMLDFILLRITQCIEAKDFEPGLVQWDSMVTYWTMLKYPIPKEKRIRLAKLYFHVATTPGMPTQVMAICVDGLSNLTRSKKKLSVDDMRLPWKPIYNILRKDLFLTRRQFDQLSWCMGYIADLSRRFFHPAAIEEMLSTFLPGINGTNLDSVLSSQYYLLTFLPLTHPQSYLPMLCRLWESINSYMYDERMLQFLSSLAEMHVDPTISDPARIYEIPDDEKSEDEGRPKWKWDNNAGETWAGLYKDVGIFTEHEWHHIMCKCLASMEIPLKDAGSLTTGPTADTSSSFEIGRLPKANWRIPSLAKLIVYSMTLDGVPAPASTAPTPLYTPMPSGVSTPQTGGAVGDYLTVPLHKWGRPKMYLGGSKALDSLARLIASTEHFFHPANSGSWTSDLTAFVKYIVYEFNKRWHEEQLPDCKTPEARRLTRVMKRELVKCLRTVVLLAIFSQDSSTVSNVQSALKSMSCMEPDLVFQPVLERAIPSLEALVEVPYLRVVDCPFLTVPQTQRTLSVIKALSSIVPAIVSRDVYYPGARHLITILQLLVPGIDLLCTTAFLSEVSQYIMFGDVTSSEGPEADGVEFAPHLNGHITLGDGIDDTMELQLPNDMEDALLRDSTAGFASWVANFIRRVIQLLENLPEEGADGSAGGTTEVEVVDAVTGACSQICVHLSDSLFDLVLNMIFDYASTNVRSNAVRAIHQLVECVANAHPAKTLAKFLPFCVENIRTEIEHGASSVRTTSSSLPLPSDATLHWNLAIFRGCVYNDGSALLRYKGELLSLFTLLRDKTFSKRGFTWSGKLLSSALITLTHTYPIENKFVNPEQWNDEDFQRNHHLHWGKLFESGEVKITWHVPSTEEIDFALQLFRELVEPAMNRLDLLLETSSRDAIWRNDFCRYLSFVREAFTGIPTIFKEIISPDIAQSMLTTSDIINEIPEMIASVESLASGFCLTDPQDARYKYITGLRRRFGEFLHAASLSLQKQGEENTVDAVQMLISSIRTYMLEYGDSKDSYSVNCEQYNSEINVARQYSGQKVWPRAVFVRRARFYHSSRLYWNSLERARGPLENSLLDDVVEWSMWHYPSVRQSSQSLLESLTSVYDGLRLRALPVLYKALQPGTDDDRMKGALWTLNISSFGRFAISELTLASEILLQLLQCHHNEKVFSFPLFFKLGDSFFQPSIQNCVSTVTDNCLNHFLEPCYLIYDVKTPALDEALLTLKTCLSFNKSENSITLRAREKRIQRHASPLEQTQAVLEIANDTETHWRYAIVAVRILRTLLRRDVPTSPSHLRLFLEKACDSDPTMRYYAQRGVMKALRYIKLRSYCQHPEALVLTSPTNPLRCNIPIEVSHSATAEVLTNFSSRVPVKSSETLDLNSIYCDTLHEGWLAWSGTLTVYKPPHKSKSPFEWESSSAEALSCLREVTVDASFWKKLSGHFAEENHENVVVQDHISCVKSIFQILGEEPWGLLKPKLEMLLADEEKNMQRAAAELLAGVLNGSKHWPQEAQDRIWRWFTPYIKKTLGQSMKTETVPIWTSFVEYMFHHKDPRRLQPLVEHIVEQFNNMDYSGPSSLESIKVLALFRAFYTELEWKFTPWADSTLERFWREVHSEHDDVRSHVAEMLAFCNGIKWQPKPSSPDVETFVRECRELPTDVDLMGICGTYHTDRVLELVEKLKVWREQRLPGVIAHQSTYDRVGIVVCRWLLQSVQSTDAVSAFDYILPLMPELFRFTEVHDNEELARRANLLLVRMCGVAPPQSMISHLLNAIFSAIQKAPSWKVRLKALPILQVLYFRQLPLISESEVDDILDVLCQCLDDEVVEVREMVGTTLSGILRLSPRRSVVTLKDRFVKLAGKVQLPRRESPVYNAAIRQRHAAIIGICALIDSFPYTIEKWMPGLLTTVMLEHTHDPIPISTTIHRCASNFRKTHQDTWHEDSRRFTDDQLTALSTLLTGSSYYA</sequence>
<dbReference type="GO" id="GO:0005829">
    <property type="term" value="C:cytosol"/>
    <property type="evidence" value="ECO:0007669"/>
    <property type="project" value="TreeGrafter"/>
</dbReference>
<dbReference type="Pfam" id="PF23096">
    <property type="entry name" value="HEAT_PSME4"/>
    <property type="match status" value="1"/>
</dbReference>
<evidence type="ECO:0000256" key="5">
    <source>
        <dbReference type="ARBA" id="ARBA00022737"/>
    </source>
</evidence>
<feature type="domain" description="Proteasome activator complex subunit 4 C-terminal" evidence="9">
    <location>
        <begin position="1916"/>
        <end position="2003"/>
    </location>
</feature>
<evidence type="ECO:0000256" key="1">
    <source>
        <dbReference type="ARBA" id="ARBA00004324"/>
    </source>
</evidence>
<dbReference type="GO" id="GO:0010499">
    <property type="term" value="P:proteasomal ubiquitin-independent protein catabolic process"/>
    <property type="evidence" value="ECO:0007669"/>
    <property type="project" value="TreeGrafter"/>
</dbReference>
<evidence type="ECO:0000256" key="7">
    <source>
        <dbReference type="ARBA" id="ARBA00023204"/>
    </source>
</evidence>
<dbReference type="Proteomes" id="UP000183567">
    <property type="component" value="Unassembled WGS sequence"/>
</dbReference>
<dbReference type="Pfam" id="PF11919">
    <property type="entry name" value="PSME4_C"/>
    <property type="match status" value="1"/>
</dbReference>
<dbReference type="GO" id="GO:0016504">
    <property type="term" value="F:peptidase activator activity"/>
    <property type="evidence" value="ECO:0007669"/>
    <property type="project" value="InterPro"/>
</dbReference>
<keyword evidence="4" id="KW-0963">Cytoplasm</keyword>
<evidence type="ECO:0000259" key="9">
    <source>
        <dbReference type="Pfam" id="PF11919"/>
    </source>
</evidence>
<dbReference type="PANTHER" id="PTHR32170">
    <property type="entry name" value="PROTEASOME ACTIVATOR COMPLEX SUBUNIT 4"/>
    <property type="match status" value="1"/>
</dbReference>
<dbReference type="STRING" id="180088.A0A1J8QAY0"/>
<keyword evidence="5" id="KW-0677">Repeat</keyword>
<protein>
    <recommendedName>
        <fullName evidence="14">Proteasome activator complex subunit 4 C-terminal domain-containing protein</fullName>
    </recommendedName>
</protein>
<evidence type="ECO:0000256" key="4">
    <source>
        <dbReference type="ARBA" id="ARBA00022490"/>
    </source>
</evidence>
<comment type="similarity">
    <text evidence="3">Belongs to the BLM10 family.</text>
</comment>
<evidence type="ECO:0000313" key="12">
    <source>
        <dbReference type="EMBL" id="OJA18822.1"/>
    </source>
</evidence>
<dbReference type="OrthoDB" id="17907at2759"/>
<evidence type="ECO:0000256" key="8">
    <source>
        <dbReference type="ARBA" id="ARBA00023242"/>
    </source>
</evidence>
<feature type="domain" description="Proteasome activator complex subunit 4-like HEAT repeat-like" evidence="11">
    <location>
        <begin position="1423"/>
        <end position="1610"/>
    </location>
</feature>
<gene>
    <name evidence="12" type="ORF">AZE42_00833</name>
</gene>
<dbReference type="SUPFAM" id="SSF48371">
    <property type="entry name" value="ARM repeat"/>
    <property type="match status" value="3"/>
</dbReference>
<dbReference type="InterPro" id="IPR011989">
    <property type="entry name" value="ARM-like"/>
</dbReference>
<name>A0A1J8QAY0_9AGAM</name>
<keyword evidence="13" id="KW-1185">Reference proteome</keyword>
<evidence type="ECO:0000256" key="2">
    <source>
        <dbReference type="ARBA" id="ARBA00004496"/>
    </source>
</evidence>
<evidence type="ECO:0000256" key="6">
    <source>
        <dbReference type="ARBA" id="ARBA00022763"/>
    </source>
</evidence>
<dbReference type="InterPro" id="IPR032430">
    <property type="entry name" value="Blm10_mid"/>
</dbReference>
<organism evidence="12 13">
    <name type="scientific">Rhizopogon vesiculosus</name>
    <dbReference type="NCBI Taxonomy" id="180088"/>
    <lineage>
        <taxon>Eukaryota</taxon>
        <taxon>Fungi</taxon>
        <taxon>Dikarya</taxon>
        <taxon>Basidiomycota</taxon>
        <taxon>Agaricomycotina</taxon>
        <taxon>Agaricomycetes</taxon>
        <taxon>Agaricomycetidae</taxon>
        <taxon>Boletales</taxon>
        <taxon>Suillineae</taxon>
        <taxon>Rhizopogonaceae</taxon>
        <taxon>Rhizopogon</taxon>
    </lineage>
</organism>
<dbReference type="GO" id="GO:0016607">
    <property type="term" value="C:nuclear speck"/>
    <property type="evidence" value="ECO:0007669"/>
    <property type="project" value="UniProtKB-SubCell"/>
</dbReference>
<dbReference type="GO" id="GO:0070628">
    <property type="term" value="F:proteasome binding"/>
    <property type="evidence" value="ECO:0007669"/>
    <property type="project" value="InterPro"/>
</dbReference>
<proteinExistence type="inferred from homology"/>